<name>A0A4Y7Q456_9AGAM</name>
<comment type="similarity">
    <text evidence="2">Belongs to the ERCC1/RAD10/SWI10 family.</text>
</comment>
<dbReference type="InterPro" id="IPR010994">
    <property type="entry name" value="RuvA_2-like"/>
</dbReference>
<dbReference type="Gene3D" id="3.40.50.10130">
    <property type="match status" value="1"/>
</dbReference>
<comment type="subcellular location">
    <subcellularLocation>
        <location evidence="1">Nucleus</location>
    </subcellularLocation>
</comment>
<evidence type="ECO:0000256" key="6">
    <source>
        <dbReference type="ARBA" id="ARBA00023242"/>
    </source>
</evidence>
<feature type="compositionally biased region" description="Low complexity" evidence="7">
    <location>
        <begin position="1"/>
        <end position="14"/>
    </location>
</feature>
<reference evidence="9 10" key="1">
    <citation type="submission" date="2018-06" db="EMBL/GenBank/DDBJ databases">
        <title>A transcriptomic atlas of mushroom development highlights an independent origin of complex multicellularity.</title>
        <authorList>
            <consortium name="DOE Joint Genome Institute"/>
            <person name="Krizsan K."/>
            <person name="Almasi E."/>
            <person name="Merenyi Z."/>
            <person name="Sahu N."/>
            <person name="Viragh M."/>
            <person name="Koszo T."/>
            <person name="Mondo S."/>
            <person name="Kiss B."/>
            <person name="Balint B."/>
            <person name="Kues U."/>
            <person name="Barry K."/>
            <person name="Hegedus J.C."/>
            <person name="Henrissat B."/>
            <person name="Johnson J."/>
            <person name="Lipzen A."/>
            <person name="Ohm R."/>
            <person name="Nagy I."/>
            <person name="Pangilinan J."/>
            <person name="Yan J."/>
            <person name="Xiong Y."/>
            <person name="Grigoriev I.V."/>
            <person name="Hibbett D.S."/>
            <person name="Nagy L.G."/>
        </authorList>
    </citation>
    <scope>NUCLEOTIDE SEQUENCE [LARGE SCALE GENOMIC DNA]</scope>
    <source>
        <strain evidence="9 10">SZMC22713</strain>
    </source>
</reference>
<gene>
    <name evidence="9" type="ORF">BD410DRAFT_771315</name>
</gene>
<dbReference type="PANTHER" id="PTHR12749:SF0">
    <property type="entry name" value="DNA EXCISION REPAIR PROTEIN ERCC-1"/>
    <property type="match status" value="1"/>
</dbReference>
<dbReference type="Gene3D" id="1.10.150.20">
    <property type="entry name" value="5' to 3' exonuclease, C-terminal subdomain"/>
    <property type="match status" value="1"/>
</dbReference>
<evidence type="ECO:0000256" key="4">
    <source>
        <dbReference type="ARBA" id="ARBA00023125"/>
    </source>
</evidence>
<feature type="domain" description="ERCC1-like central" evidence="8">
    <location>
        <begin position="28"/>
        <end position="140"/>
    </location>
</feature>
<dbReference type="Proteomes" id="UP000294933">
    <property type="component" value="Unassembled WGS sequence"/>
</dbReference>
<evidence type="ECO:0000256" key="7">
    <source>
        <dbReference type="SAM" id="MobiDB-lite"/>
    </source>
</evidence>
<dbReference type="InterPro" id="IPR004579">
    <property type="entry name" value="ERCC1/RAD10/SWI10"/>
</dbReference>
<dbReference type="Pfam" id="PF14520">
    <property type="entry name" value="HHH_5"/>
    <property type="match status" value="1"/>
</dbReference>
<dbReference type="GO" id="GO:0000110">
    <property type="term" value="C:nucleotide-excision repair factor 1 complex"/>
    <property type="evidence" value="ECO:0007669"/>
    <property type="project" value="TreeGrafter"/>
</dbReference>
<dbReference type="GO" id="GO:0003684">
    <property type="term" value="F:damaged DNA binding"/>
    <property type="evidence" value="ECO:0007669"/>
    <property type="project" value="InterPro"/>
</dbReference>
<dbReference type="GO" id="GO:0006312">
    <property type="term" value="P:mitotic recombination"/>
    <property type="evidence" value="ECO:0007669"/>
    <property type="project" value="TreeGrafter"/>
</dbReference>
<keyword evidence="4" id="KW-0238">DNA-binding</keyword>
<organism evidence="9 10">
    <name type="scientific">Rickenella mellea</name>
    <dbReference type="NCBI Taxonomy" id="50990"/>
    <lineage>
        <taxon>Eukaryota</taxon>
        <taxon>Fungi</taxon>
        <taxon>Dikarya</taxon>
        <taxon>Basidiomycota</taxon>
        <taxon>Agaricomycotina</taxon>
        <taxon>Agaricomycetes</taxon>
        <taxon>Hymenochaetales</taxon>
        <taxon>Rickenellaceae</taxon>
        <taxon>Rickenella</taxon>
    </lineage>
</organism>
<protein>
    <submittedName>
        <fullName evidence="9">DNA repair protein rad10</fullName>
    </submittedName>
</protein>
<evidence type="ECO:0000256" key="3">
    <source>
        <dbReference type="ARBA" id="ARBA00022763"/>
    </source>
</evidence>
<dbReference type="SUPFAM" id="SSF47781">
    <property type="entry name" value="RuvA domain 2-like"/>
    <property type="match status" value="1"/>
</dbReference>
<dbReference type="GO" id="GO:0070914">
    <property type="term" value="P:UV-damage excision repair"/>
    <property type="evidence" value="ECO:0007669"/>
    <property type="project" value="TreeGrafter"/>
</dbReference>
<keyword evidence="6" id="KW-0539">Nucleus</keyword>
<dbReference type="STRING" id="50990.A0A4Y7Q456"/>
<keyword evidence="10" id="KW-1185">Reference proteome</keyword>
<dbReference type="GO" id="GO:0003697">
    <property type="term" value="F:single-stranded DNA binding"/>
    <property type="evidence" value="ECO:0007669"/>
    <property type="project" value="TreeGrafter"/>
</dbReference>
<dbReference type="VEuPathDB" id="FungiDB:BD410DRAFT_771315"/>
<accession>A0A4Y7Q456</accession>
<feature type="region of interest" description="Disordered" evidence="7">
    <location>
        <begin position="1"/>
        <end position="22"/>
    </location>
</feature>
<evidence type="ECO:0000259" key="8">
    <source>
        <dbReference type="Pfam" id="PF03834"/>
    </source>
</evidence>
<dbReference type="InterPro" id="IPR011335">
    <property type="entry name" value="Restrct_endonuc-II-like"/>
</dbReference>
<feature type="non-terminal residue" evidence="9">
    <location>
        <position position="209"/>
    </location>
</feature>
<proteinExistence type="inferred from homology"/>
<dbReference type="GO" id="GO:0006302">
    <property type="term" value="P:double-strand break repair"/>
    <property type="evidence" value="ECO:0007669"/>
    <property type="project" value="UniProtKB-ARBA"/>
</dbReference>
<dbReference type="SUPFAM" id="SSF52980">
    <property type="entry name" value="Restriction endonuclease-like"/>
    <property type="match status" value="1"/>
</dbReference>
<dbReference type="Pfam" id="PF03834">
    <property type="entry name" value="Rad10"/>
    <property type="match status" value="1"/>
</dbReference>
<dbReference type="InterPro" id="IPR047260">
    <property type="entry name" value="ERCC1-like_central_dom"/>
</dbReference>
<keyword evidence="3" id="KW-0227">DNA damage</keyword>
<keyword evidence="5" id="KW-0234">DNA repair</keyword>
<dbReference type="EMBL" id="ML170179">
    <property type="protein sequence ID" value="TDL21709.1"/>
    <property type="molecule type" value="Genomic_DNA"/>
</dbReference>
<evidence type="ECO:0000256" key="5">
    <source>
        <dbReference type="ARBA" id="ARBA00023204"/>
    </source>
</evidence>
<evidence type="ECO:0000256" key="2">
    <source>
        <dbReference type="ARBA" id="ARBA00008283"/>
    </source>
</evidence>
<dbReference type="OrthoDB" id="10262814at2759"/>
<evidence type="ECO:0000313" key="9">
    <source>
        <dbReference type="EMBL" id="TDL21709.1"/>
    </source>
</evidence>
<sequence>MSNPSHPAASSSSRPGPPVVQPSSGNAIVVNPCQRLNPVLECIRNVSKEFGDIIPDFQLGKTTCALFLSLKYHRLHPEYVHQRIQRLGHAYTLRILLLMCDISEHQDPIREITKTCLINNMTVIVAWTPEEAGMYLATYKAFEHKSPDVIKERVDRDYHAVLKAALTSINKVNSTDVETLRTSFGSFANIAKASPEELLKLPGFGQVKV</sequence>
<dbReference type="CDD" id="cd22325">
    <property type="entry name" value="ERCC1_C-like"/>
    <property type="match status" value="1"/>
</dbReference>
<dbReference type="AlphaFoldDB" id="A0A4Y7Q456"/>
<evidence type="ECO:0000313" key="10">
    <source>
        <dbReference type="Proteomes" id="UP000294933"/>
    </source>
</evidence>
<dbReference type="PANTHER" id="PTHR12749">
    <property type="entry name" value="EXCISION REPAIR CROSS-COMPLEMENTING 1 ERCC1"/>
    <property type="match status" value="1"/>
</dbReference>
<dbReference type="NCBIfam" id="TIGR00597">
    <property type="entry name" value="rad10"/>
    <property type="match status" value="1"/>
</dbReference>
<dbReference type="FunFam" id="3.40.50.10130:FF:000001">
    <property type="entry name" value="DNA excision repair protein ERCC-1"/>
    <property type="match status" value="1"/>
</dbReference>
<dbReference type="GO" id="GO:0070522">
    <property type="term" value="C:ERCC4-ERCC1 complex"/>
    <property type="evidence" value="ECO:0007669"/>
    <property type="project" value="TreeGrafter"/>
</dbReference>
<evidence type="ECO:0000256" key="1">
    <source>
        <dbReference type="ARBA" id="ARBA00004123"/>
    </source>
</evidence>